<evidence type="ECO:0000256" key="1">
    <source>
        <dbReference type="SAM" id="SignalP"/>
    </source>
</evidence>
<dbReference type="RefSeq" id="WP_188516128.1">
    <property type="nucleotide sequence ID" value="NZ_BMES01000001.1"/>
</dbReference>
<evidence type="ECO:0000313" key="3">
    <source>
        <dbReference type="Proteomes" id="UP000603912"/>
    </source>
</evidence>
<keyword evidence="1" id="KW-0732">Signal</keyword>
<keyword evidence="3" id="KW-1185">Reference proteome</keyword>
<evidence type="ECO:0000313" key="2">
    <source>
        <dbReference type="EMBL" id="GGH09006.1"/>
    </source>
</evidence>
<proteinExistence type="predicted"/>
<dbReference type="EMBL" id="BMES01000001">
    <property type="protein sequence ID" value="GGH09006.1"/>
    <property type="molecule type" value="Genomic_DNA"/>
</dbReference>
<reference evidence="2" key="2">
    <citation type="submission" date="2020-09" db="EMBL/GenBank/DDBJ databases">
        <authorList>
            <person name="Sun Q."/>
            <person name="Zhou Y."/>
        </authorList>
    </citation>
    <scope>NUCLEOTIDE SEQUENCE</scope>
    <source>
        <strain evidence="2">CGMCC 1.12214</strain>
    </source>
</reference>
<accession>A0A917I4U6</accession>
<evidence type="ECO:0008006" key="4">
    <source>
        <dbReference type="Google" id="ProtNLM"/>
    </source>
</evidence>
<dbReference type="AlphaFoldDB" id="A0A917I4U6"/>
<protein>
    <recommendedName>
        <fullName evidence="4">UrcA family protein</fullName>
    </recommendedName>
</protein>
<organism evidence="2 3">
    <name type="scientific">Alsobacter metallidurans</name>
    <dbReference type="NCBI Taxonomy" id="340221"/>
    <lineage>
        <taxon>Bacteria</taxon>
        <taxon>Pseudomonadati</taxon>
        <taxon>Pseudomonadota</taxon>
        <taxon>Alphaproteobacteria</taxon>
        <taxon>Hyphomicrobiales</taxon>
        <taxon>Alsobacteraceae</taxon>
        <taxon>Alsobacter</taxon>
    </lineage>
</organism>
<feature type="chain" id="PRO_5037553495" description="UrcA family protein" evidence="1">
    <location>
        <begin position="22"/>
        <end position="118"/>
    </location>
</feature>
<reference evidence="2" key="1">
    <citation type="journal article" date="2014" name="Int. J. Syst. Evol. Microbiol.">
        <title>Complete genome sequence of Corynebacterium casei LMG S-19264T (=DSM 44701T), isolated from a smear-ripened cheese.</title>
        <authorList>
            <consortium name="US DOE Joint Genome Institute (JGI-PGF)"/>
            <person name="Walter F."/>
            <person name="Albersmeier A."/>
            <person name="Kalinowski J."/>
            <person name="Ruckert C."/>
        </authorList>
    </citation>
    <scope>NUCLEOTIDE SEQUENCE</scope>
    <source>
        <strain evidence="2">CGMCC 1.12214</strain>
    </source>
</reference>
<comment type="caution">
    <text evidence="2">The sequence shown here is derived from an EMBL/GenBank/DDBJ whole genome shotgun (WGS) entry which is preliminary data.</text>
</comment>
<gene>
    <name evidence="2" type="ORF">GCM10007036_04790</name>
</gene>
<name>A0A917I4U6_9HYPH</name>
<feature type="signal peptide" evidence="1">
    <location>
        <begin position="1"/>
        <end position="21"/>
    </location>
</feature>
<dbReference type="Proteomes" id="UP000603912">
    <property type="component" value="Unassembled WGS sequence"/>
</dbReference>
<sequence>MRLIPTALALLAFAGAAPAHAQVMLPRQDITRVTMQITIATPAQSGASSDEQLATQSDARKRIYTAIENECRVLAEVFKSDCRVAQVATNTIMGPRGPQQLETINLHGNGTFELVPRK</sequence>